<evidence type="ECO:0008006" key="3">
    <source>
        <dbReference type="Google" id="ProtNLM"/>
    </source>
</evidence>
<name>A0A4Y7TC05_COPMI</name>
<dbReference type="Proteomes" id="UP000298030">
    <property type="component" value="Unassembled WGS sequence"/>
</dbReference>
<proteinExistence type="predicted"/>
<sequence>MRLRPAFLIAVERMIASSSMTLESLKITPKVGFAHRTWGDAPHPASGEVQKIPTGRLTGNCVLPGLTKLILGAQNVALSASCVRTFPNLTQLEIYSFISGNVSPSFWDALGSAGTLLQSLSIFPIDEPVSKYLASYSGLKTLRVCHLPGHPAPTPGDREGYVEATASNLFNAVLPKHQGTLRHLAFDNLKFDEFMMDDASITKLAGCKFLQTLWIGYDHAISRDVWTMDLVRFASI</sequence>
<dbReference type="EMBL" id="QPFP01000018">
    <property type="protein sequence ID" value="TEB31531.1"/>
    <property type="molecule type" value="Genomic_DNA"/>
</dbReference>
<organism evidence="1 2">
    <name type="scientific">Coprinellus micaceus</name>
    <name type="common">Glistening ink-cap mushroom</name>
    <name type="synonym">Coprinus micaceus</name>
    <dbReference type="NCBI Taxonomy" id="71717"/>
    <lineage>
        <taxon>Eukaryota</taxon>
        <taxon>Fungi</taxon>
        <taxon>Dikarya</taxon>
        <taxon>Basidiomycota</taxon>
        <taxon>Agaricomycotina</taxon>
        <taxon>Agaricomycetes</taxon>
        <taxon>Agaricomycetidae</taxon>
        <taxon>Agaricales</taxon>
        <taxon>Agaricineae</taxon>
        <taxon>Psathyrellaceae</taxon>
        <taxon>Coprinellus</taxon>
    </lineage>
</organism>
<dbReference type="AlphaFoldDB" id="A0A4Y7TC05"/>
<protein>
    <recommendedName>
        <fullName evidence="3">F-box domain-containing protein</fullName>
    </recommendedName>
</protein>
<dbReference type="OrthoDB" id="2986625at2759"/>
<accession>A0A4Y7TC05</accession>
<keyword evidence="2" id="KW-1185">Reference proteome</keyword>
<reference evidence="1 2" key="1">
    <citation type="journal article" date="2019" name="Nat. Ecol. Evol.">
        <title>Megaphylogeny resolves global patterns of mushroom evolution.</title>
        <authorList>
            <person name="Varga T."/>
            <person name="Krizsan K."/>
            <person name="Foldi C."/>
            <person name="Dima B."/>
            <person name="Sanchez-Garcia M."/>
            <person name="Sanchez-Ramirez S."/>
            <person name="Szollosi G.J."/>
            <person name="Szarkandi J.G."/>
            <person name="Papp V."/>
            <person name="Albert L."/>
            <person name="Andreopoulos W."/>
            <person name="Angelini C."/>
            <person name="Antonin V."/>
            <person name="Barry K.W."/>
            <person name="Bougher N.L."/>
            <person name="Buchanan P."/>
            <person name="Buyck B."/>
            <person name="Bense V."/>
            <person name="Catcheside P."/>
            <person name="Chovatia M."/>
            <person name="Cooper J."/>
            <person name="Damon W."/>
            <person name="Desjardin D."/>
            <person name="Finy P."/>
            <person name="Geml J."/>
            <person name="Haridas S."/>
            <person name="Hughes K."/>
            <person name="Justo A."/>
            <person name="Karasinski D."/>
            <person name="Kautmanova I."/>
            <person name="Kiss B."/>
            <person name="Kocsube S."/>
            <person name="Kotiranta H."/>
            <person name="LaButti K.M."/>
            <person name="Lechner B.E."/>
            <person name="Liimatainen K."/>
            <person name="Lipzen A."/>
            <person name="Lukacs Z."/>
            <person name="Mihaltcheva S."/>
            <person name="Morgado L.N."/>
            <person name="Niskanen T."/>
            <person name="Noordeloos M.E."/>
            <person name="Ohm R.A."/>
            <person name="Ortiz-Santana B."/>
            <person name="Ovrebo C."/>
            <person name="Racz N."/>
            <person name="Riley R."/>
            <person name="Savchenko A."/>
            <person name="Shiryaev A."/>
            <person name="Soop K."/>
            <person name="Spirin V."/>
            <person name="Szebenyi C."/>
            <person name="Tomsovsky M."/>
            <person name="Tulloss R.E."/>
            <person name="Uehling J."/>
            <person name="Grigoriev I.V."/>
            <person name="Vagvolgyi C."/>
            <person name="Papp T."/>
            <person name="Martin F.M."/>
            <person name="Miettinen O."/>
            <person name="Hibbett D.S."/>
            <person name="Nagy L.G."/>
        </authorList>
    </citation>
    <scope>NUCLEOTIDE SEQUENCE [LARGE SCALE GENOMIC DNA]</scope>
    <source>
        <strain evidence="1 2">FP101781</strain>
    </source>
</reference>
<evidence type="ECO:0000313" key="2">
    <source>
        <dbReference type="Proteomes" id="UP000298030"/>
    </source>
</evidence>
<gene>
    <name evidence="1" type="ORF">FA13DRAFT_332497</name>
</gene>
<comment type="caution">
    <text evidence="1">The sequence shown here is derived from an EMBL/GenBank/DDBJ whole genome shotgun (WGS) entry which is preliminary data.</text>
</comment>
<evidence type="ECO:0000313" key="1">
    <source>
        <dbReference type="EMBL" id="TEB31531.1"/>
    </source>
</evidence>